<dbReference type="OrthoDB" id="8395703at2"/>
<dbReference type="Proteomes" id="UP000183063">
    <property type="component" value="Unassembled WGS sequence"/>
</dbReference>
<reference evidence="3" key="1">
    <citation type="submission" date="2016-10" db="EMBL/GenBank/DDBJ databases">
        <authorList>
            <person name="Wibberg D."/>
        </authorList>
    </citation>
    <scope>NUCLEOTIDE SEQUENCE [LARGE SCALE GENOMIC DNA]</scope>
</reference>
<evidence type="ECO:0000313" key="3">
    <source>
        <dbReference type="Proteomes" id="UP000183063"/>
    </source>
</evidence>
<gene>
    <name evidence="1" type="ORF">RTCCBAU85039_5966</name>
    <name evidence="2" type="ORF">SAMN05216228_104144</name>
</gene>
<sequence length="74" mass="7749">MRLVQLTLIGQAAMPVFVNPNQVVSLVALPDRTQIVTTATGNHGAAIVYDVTELAAEVVRLLTTNPSVAPPGRA</sequence>
<organism evidence="1 3">
    <name type="scientific">Rhizobium tibeticum</name>
    <dbReference type="NCBI Taxonomy" id="501024"/>
    <lineage>
        <taxon>Bacteria</taxon>
        <taxon>Pseudomonadati</taxon>
        <taxon>Pseudomonadota</taxon>
        <taxon>Alphaproteobacteria</taxon>
        <taxon>Hyphomicrobiales</taxon>
        <taxon>Rhizobiaceae</taxon>
        <taxon>Rhizobium/Agrobacterium group</taxon>
        <taxon>Rhizobium</taxon>
    </lineage>
</organism>
<dbReference type="AlphaFoldDB" id="A0A1H8VCZ0"/>
<accession>A0A1H8VCZ0</accession>
<reference evidence="1" key="3">
    <citation type="submission" date="2016-10" db="EMBL/GenBank/DDBJ databases">
        <authorList>
            <person name="de Groot N.N."/>
        </authorList>
    </citation>
    <scope>NUCLEOTIDE SEQUENCE [LARGE SCALE GENOMIC DNA]</scope>
    <source>
        <strain evidence="1">CCBAU85039</strain>
    </source>
</reference>
<dbReference type="EMBL" id="FNXB01000052">
    <property type="protein sequence ID" value="SEI18678.1"/>
    <property type="molecule type" value="Genomic_DNA"/>
</dbReference>
<name>A0A1H8VCZ0_9HYPH</name>
<dbReference type="RefSeq" id="WP_072381085.1">
    <property type="nucleotide sequence ID" value="NZ_FNXB01000052.1"/>
</dbReference>
<evidence type="ECO:0000313" key="4">
    <source>
        <dbReference type="Proteomes" id="UP000198939"/>
    </source>
</evidence>
<protein>
    <submittedName>
        <fullName evidence="1">Uncharacterized protein</fullName>
    </submittedName>
</protein>
<evidence type="ECO:0000313" key="2">
    <source>
        <dbReference type="EMBL" id="SEP13342.1"/>
    </source>
</evidence>
<keyword evidence="4" id="KW-1185">Reference proteome</keyword>
<reference evidence="2 4" key="2">
    <citation type="submission" date="2016-10" db="EMBL/GenBank/DDBJ databases">
        <authorList>
            <person name="Varghese N."/>
            <person name="Submissions S."/>
        </authorList>
    </citation>
    <scope>NUCLEOTIDE SEQUENCE [LARGE SCALE GENOMIC DNA]</scope>
    <source>
        <strain evidence="2 4">CGMCC 1.7071</strain>
    </source>
</reference>
<dbReference type="Proteomes" id="UP000198939">
    <property type="component" value="Unassembled WGS sequence"/>
</dbReference>
<proteinExistence type="predicted"/>
<dbReference type="EMBL" id="FOCV01000041">
    <property type="protein sequence ID" value="SEP13342.1"/>
    <property type="molecule type" value="Genomic_DNA"/>
</dbReference>
<evidence type="ECO:0000313" key="1">
    <source>
        <dbReference type="EMBL" id="SEI18678.1"/>
    </source>
</evidence>